<feature type="region of interest" description="Disordered" evidence="6">
    <location>
        <begin position="1"/>
        <end position="79"/>
    </location>
</feature>
<dbReference type="Pfam" id="PF24766">
    <property type="entry name" value="DUF7699"/>
    <property type="match status" value="1"/>
</dbReference>
<keyword evidence="4" id="KW-0238">DNA-binding</keyword>
<feature type="compositionally biased region" description="Basic and acidic residues" evidence="6">
    <location>
        <begin position="298"/>
        <end position="325"/>
    </location>
</feature>
<dbReference type="RefSeq" id="XP_052169327.1">
    <property type="nucleotide sequence ID" value="XM_052313367.1"/>
</dbReference>
<keyword evidence="1 5" id="KW-0479">Metal-binding</keyword>
<evidence type="ECO:0000313" key="8">
    <source>
        <dbReference type="EnsemblPlants" id="ORGLA10G0072900.1"/>
    </source>
</evidence>
<dbReference type="Gramene" id="ORGLA10G0072900.1">
    <property type="protein sequence ID" value="ORGLA10G0072900.1"/>
    <property type="gene ID" value="ORGLA10G0072900"/>
</dbReference>
<accession>I1QU46</accession>
<feature type="region of interest" description="Disordered" evidence="6">
    <location>
        <begin position="288"/>
        <end position="349"/>
    </location>
</feature>
<feature type="compositionally biased region" description="Polar residues" evidence="6">
    <location>
        <begin position="326"/>
        <end position="349"/>
    </location>
</feature>
<feature type="compositionally biased region" description="Polar residues" evidence="6">
    <location>
        <begin position="546"/>
        <end position="565"/>
    </location>
</feature>
<sequence>MAAPAAADDDHRAALPREEDDGEEEEGSEEEVESDDEEEEEGEGYDWSEEDDPEAASLAGICDPDAGSDDDPTFDPAADGDLEVDAVLRSRMARMSLSSARKDRKGSRMPKMGKEEMDLLAMVDKLMHDGQLEKLKVYECKAYLRMHKLRLSGNKEVLLTRIREQIEVKTMGEVKYPVSSFALNCQGDSCKGDVVVFEQNIYKRKKGAPRGVKGHLCGQRTNAGRIIKESYGTKKQQHTFTIEILWSRGYKPWPPLHPLLIKGRNLYKDKTMRQPWLDEEERNRALQEKHARGYVARKTREVRIKDKENERMRRLNRNKENKSKGQDNMNKKSSQAVFPQHTVTTNTVQKRAEKIIPSLQHGESGNSSQQHLSSKQTPTEQLLHYLPQFPHPQQHNEVLLQKGTSRTSTTQLINHQAPSLQHAVKVETTQQQQQQQPPKSIKPAPIQQSSAYPQQYPKHQHHNQALPRVPPSQEQRAAVSQTSAARQDFTNHQAPPSRQHGGSENMRRQEISSRPTPTPTPQQAVSYTQQQPPNHQYRNEAFWQQGGTSTSRTGFMDRQSNNWGSTDHDKPAFQPFTQKAKTYQHGSNCSGHHQALVDRETPHQPLRSRNQDYHWEDQSYHHQQNHHKNYYGHRQMSQDQYHHQQNHHQNYHGRQGMNGNQYHDRQNHNQNPQRFRPWKPCFIYQQQGWCPYGENCKFMHDLR</sequence>
<organism evidence="8 9">
    <name type="scientific">Oryza glaberrima</name>
    <name type="common">African rice</name>
    <dbReference type="NCBI Taxonomy" id="4538"/>
    <lineage>
        <taxon>Eukaryota</taxon>
        <taxon>Viridiplantae</taxon>
        <taxon>Streptophyta</taxon>
        <taxon>Embryophyta</taxon>
        <taxon>Tracheophyta</taxon>
        <taxon>Spermatophyta</taxon>
        <taxon>Magnoliopsida</taxon>
        <taxon>Liliopsida</taxon>
        <taxon>Poales</taxon>
        <taxon>Poaceae</taxon>
        <taxon>BOP clade</taxon>
        <taxon>Oryzoideae</taxon>
        <taxon>Oryzeae</taxon>
        <taxon>Oryzinae</taxon>
        <taxon>Oryza</taxon>
    </lineage>
</organism>
<feature type="compositionally biased region" description="Polar residues" evidence="6">
    <location>
        <begin position="472"/>
        <end position="502"/>
    </location>
</feature>
<dbReference type="KEGG" id="ogl:127786042"/>
<feature type="compositionally biased region" description="Low complexity" evidence="6">
    <location>
        <begin position="430"/>
        <end position="448"/>
    </location>
</feature>
<reference evidence="8 9" key="2">
    <citation type="submission" date="2018-04" db="EMBL/GenBank/DDBJ databases">
        <title>OglaRS2 (Oryza glaberrima Reference Sequence Version 2).</title>
        <authorList>
            <person name="Zhang J."/>
            <person name="Kudrna D."/>
            <person name="Lee S."/>
            <person name="Talag J."/>
            <person name="Rajasekar S."/>
            <person name="Wing R.A."/>
        </authorList>
    </citation>
    <scope>NUCLEOTIDE SEQUENCE [LARGE SCALE GENOMIC DNA]</scope>
    <source>
        <strain evidence="8 9">cv. IRGC 96717</strain>
    </source>
</reference>
<dbReference type="InterPro" id="IPR036855">
    <property type="entry name" value="Znf_CCCH_sf"/>
</dbReference>
<dbReference type="PANTHER" id="PTHR35323">
    <property type="entry name" value="SAP DOMAIN-CONTAINING PROTEIN"/>
    <property type="match status" value="1"/>
</dbReference>
<dbReference type="Proteomes" id="UP000007306">
    <property type="component" value="Chromosome 10"/>
</dbReference>
<dbReference type="OMA" id="WGSTDHD"/>
<name>I1QU46_ORYGL</name>
<evidence type="ECO:0000256" key="2">
    <source>
        <dbReference type="ARBA" id="ARBA00022771"/>
    </source>
</evidence>
<feature type="region of interest" description="Disordered" evidence="6">
    <location>
        <begin position="546"/>
        <end position="573"/>
    </location>
</feature>
<dbReference type="GeneID" id="127786042"/>
<evidence type="ECO:0000256" key="4">
    <source>
        <dbReference type="ARBA" id="ARBA00023125"/>
    </source>
</evidence>
<dbReference type="InterPro" id="IPR000571">
    <property type="entry name" value="Znf_CCCH"/>
</dbReference>
<keyword evidence="3 5" id="KW-0862">Zinc</keyword>
<dbReference type="EnsemblPlants" id="ORGLA10G0072900.1">
    <property type="protein sequence ID" value="ORGLA10G0072900.1"/>
    <property type="gene ID" value="ORGLA10G0072900"/>
</dbReference>
<evidence type="ECO:0000256" key="5">
    <source>
        <dbReference type="PROSITE-ProRule" id="PRU00723"/>
    </source>
</evidence>
<gene>
    <name evidence="8" type="primary">LOC127786042</name>
</gene>
<feature type="compositionally biased region" description="Polar residues" evidence="6">
    <location>
        <begin position="405"/>
        <end position="419"/>
    </location>
</feature>
<feature type="compositionally biased region" description="Acidic residues" evidence="6">
    <location>
        <begin position="18"/>
        <end position="54"/>
    </location>
</feature>
<evidence type="ECO:0000259" key="7">
    <source>
        <dbReference type="PROSITE" id="PS50103"/>
    </source>
</evidence>
<feature type="compositionally biased region" description="Polar residues" evidence="6">
    <location>
        <begin position="522"/>
        <end position="532"/>
    </location>
</feature>
<feature type="region of interest" description="Disordered" evidence="6">
    <location>
        <begin position="405"/>
        <end position="532"/>
    </location>
</feature>
<reference evidence="8" key="1">
    <citation type="submission" date="2015-06" db="UniProtKB">
        <authorList>
            <consortium name="EnsemblPlants"/>
        </authorList>
    </citation>
    <scope>IDENTIFICATION</scope>
</reference>
<dbReference type="SUPFAM" id="SSF90229">
    <property type="entry name" value="CCCH zinc finger"/>
    <property type="match status" value="1"/>
</dbReference>
<evidence type="ECO:0000256" key="1">
    <source>
        <dbReference type="ARBA" id="ARBA00022723"/>
    </source>
</evidence>
<feature type="region of interest" description="Disordered" evidence="6">
    <location>
        <begin position="635"/>
        <end position="674"/>
    </location>
</feature>
<dbReference type="PANTHER" id="PTHR35323:SF5">
    <property type="entry name" value="ZINC FINGER CCCH DOMAIN-CONTAINING PROTEIN 62"/>
    <property type="match status" value="1"/>
</dbReference>
<dbReference type="GO" id="GO:0008270">
    <property type="term" value="F:zinc ion binding"/>
    <property type="evidence" value="ECO:0007669"/>
    <property type="project" value="UniProtKB-KW"/>
</dbReference>
<evidence type="ECO:0000313" key="9">
    <source>
        <dbReference type="Proteomes" id="UP000007306"/>
    </source>
</evidence>
<dbReference type="GO" id="GO:0003677">
    <property type="term" value="F:DNA binding"/>
    <property type="evidence" value="ECO:0007669"/>
    <property type="project" value="UniProtKB-KW"/>
</dbReference>
<dbReference type="InterPro" id="IPR036361">
    <property type="entry name" value="SAP_dom_sf"/>
</dbReference>
<dbReference type="AlphaFoldDB" id="I1QU46"/>
<dbReference type="InterPro" id="IPR003034">
    <property type="entry name" value="SAP_dom"/>
</dbReference>
<evidence type="ECO:0000256" key="6">
    <source>
        <dbReference type="SAM" id="MobiDB-lite"/>
    </source>
</evidence>
<proteinExistence type="predicted"/>
<dbReference type="eggNOG" id="ENOG502QUI3">
    <property type="taxonomic scope" value="Eukaryota"/>
</dbReference>
<dbReference type="STRING" id="4538.I1QU46"/>
<feature type="zinc finger region" description="C3H1-type" evidence="5">
    <location>
        <begin position="675"/>
        <end position="703"/>
    </location>
</feature>
<dbReference type="SUPFAM" id="SSF68906">
    <property type="entry name" value="SAP domain"/>
    <property type="match status" value="1"/>
</dbReference>
<evidence type="ECO:0000256" key="3">
    <source>
        <dbReference type="ARBA" id="ARBA00022833"/>
    </source>
</evidence>
<dbReference type="SMART" id="SM00356">
    <property type="entry name" value="ZnF_C3H1"/>
    <property type="match status" value="1"/>
</dbReference>
<dbReference type="InterPro" id="IPR056116">
    <property type="entry name" value="DUF7699"/>
</dbReference>
<keyword evidence="2 5" id="KW-0863">Zinc-finger</keyword>
<feature type="compositionally biased region" description="Basic and acidic residues" evidence="6">
    <location>
        <begin position="8"/>
        <end position="17"/>
    </location>
</feature>
<feature type="compositionally biased region" description="Acidic residues" evidence="6">
    <location>
        <begin position="66"/>
        <end position="79"/>
    </location>
</feature>
<feature type="domain" description="C3H1-type" evidence="7">
    <location>
        <begin position="675"/>
        <end position="703"/>
    </location>
</feature>
<protein>
    <recommendedName>
        <fullName evidence="7">C3H1-type domain-containing protein</fullName>
    </recommendedName>
</protein>
<dbReference type="PROSITE" id="PS50103">
    <property type="entry name" value="ZF_C3H1"/>
    <property type="match status" value="1"/>
</dbReference>
<keyword evidence="9" id="KW-1185">Reference proteome</keyword>
<dbReference type="Pfam" id="PF25585">
    <property type="entry name" value="zf-CCCH_DUS3L"/>
    <property type="match status" value="1"/>
</dbReference>
<dbReference type="HOGENOM" id="CLU_420041_0_0_1"/>
<dbReference type="Pfam" id="PF02037">
    <property type="entry name" value="SAP"/>
    <property type="match status" value="1"/>
</dbReference>